<proteinExistence type="predicted"/>
<feature type="compositionally biased region" description="Polar residues" evidence="1">
    <location>
        <begin position="231"/>
        <end position="242"/>
    </location>
</feature>
<keyword evidence="2" id="KW-1133">Transmembrane helix</keyword>
<dbReference type="STRING" id="2594813.A0A395MYR7"/>
<evidence type="ECO:0000313" key="5">
    <source>
        <dbReference type="Proteomes" id="UP000265631"/>
    </source>
</evidence>
<reference evidence="4 5" key="1">
    <citation type="journal article" date="2018" name="PLoS Pathog.">
        <title>Evolution of structural diversity of trichothecenes, a family of toxins produced by plant pathogenic and entomopathogenic fungi.</title>
        <authorList>
            <person name="Proctor R.H."/>
            <person name="McCormick S.P."/>
            <person name="Kim H.S."/>
            <person name="Cardoza R.E."/>
            <person name="Stanley A.M."/>
            <person name="Lindo L."/>
            <person name="Kelly A."/>
            <person name="Brown D.W."/>
            <person name="Lee T."/>
            <person name="Vaughan M.M."/>
            <person name="Alexander N.J."/>
            <person name="Busman M."/>
            <person name="Gutierrez S."/>
        </authorList>
    </citation>
    <scope>NUCLEOTIDE SEQUENCE [LARGE SCALE GENOMIC DNA]</scope>
    <source>
        <strain evidence="4 5">NRRL 13405</strain>
    </source>
</reference>
<feature type="compositionally biased region" description="Polar residues" evidence="1">
    <location>
        <begin position="317"/>
        <end position="336"/>
    </location>
</feature>
<feature type="compositionally biased region" description="Low complexity" evidence="1">
    <location>
        <begin position="346"/>
        <end position="372"/>
    </location>
</feature>
<comment type="caution">
    <text evidence="4">The sequence shown here is derived from an EMBL/GenBank/DDBJ whole genome shotgun (WGS) entry which is preliminary data.</text>
</comment>
<evidence type="ECO:0000256" key="2">
    <source>
        <dbReference type="SAM" id="Phobius"/>
    </source>
</evidence>
<dbReference type="Proteomes" id="UP000265631">
    <property type="component" value="Unassembled WGS sequence"/>
</dbReference>
<feature type="signal peptide" evidence="3">
    <location>
        <begin position="1"/>
        <end position="19"/>
    </location>
</feature>
<accession>A0A395MYR7</accession>
<evidence type="ECO:0000256" key="1">
    <source>
        <dbReference type="SAM" id="MobiDB-lite"/>
    </source>
</evidence>
<protein>
    <submittedName>
        <fullName evidence="4">Uncharacterized protein</fullName>
    </submittedName>
</protein>
<feature type="region of interest" description="Disordered" evidence="1">
    <location>
        <begin position="205"/>
        <end position="253"/>
    </location>
</feature>
<keyword evidence="2" id="KW-0472">Membrane</keyword>
<evidence type="ECO:0000313" key="4">
    <source>
        <dbReference type="EMBL" id="RFN53051.1"/>
    </source>
</evidence>
<keyword evidence="3" id="KW-0732">Signal</keyword>
<feature type="compositionally biased region" description="Low complexity" evidence="1">
    <location>
        <begin position="289"/>
        <end position="310"/>
    </location>
</feature>
<dbReference type="EMBL" id="PXXK01000051">
    <property type="protein sequence ID" value="RFN53051.1"/>
    <property type="molecule type" value="Genomic_DNA"/>
</dbReference>
<dbReference type="AlphaFoldDB" id="A0A395MYR7"/>
<sequence>MHRSTALLALGALSSPAAAGWLKSNQEISWEPPRQTGIYGPEAGNQANIALGWSPVPTDAPQLAGAMDLKFALGRRDLAPMTCGFGKAGSEFKLHSSESSREYGYSHQSMKLVNLVENVATCSYSNGWIGCCETGRACKSVKTTCVDYTASSSVCAFLEDFHTLCCDQTSKFCHTWVGTTSGDPYTILACDSTRGSSALLFSDPLATGDPKTSQSDTSTTEDASSATNDSPTTVTQTAASATESEKKDEGGTNVGAIAGGVVGGVAALALVGIAGFLLFRRRKKSNAATAAAAGTGNNPQNPPQMAQNPQSPGFVPSSPSNATYPSGVPSNFQGYQQPYDPSLATPYGQPQGYQQPGYGGYSPQPQGYAQQGFGQQSQYPAPYGAGGYGVPSTASPPPGQFTPSPGPNKEGHESPQAQELPAVHPIGNEGNRAELS</sequence>
<feature type="compositionally biased region" description="Low complexity" evidence="1">
    <location>
        <begin position="212"/>
        <end position="230"/>
    </location>
</feature>
<name>A0A395MYR7_9HYPO</name>
<organism evidence="4 5">
    <name type="scientific">Fusarium flagelliforme</name>
    <dbReference type="NCBI Taxonomy" id="2675880"/>
    <lineage>
        <taxon>Eukaryota</taxon>
        <taxon>Fungi</taxon>
        <taxon>Dikarya</taxon>
        <taxon>Ascomycota</taxon>
        <taxon>Pezizomycotina</taxon>
        <taxon>Sordariomycetes</taxon>
        <taxon>Hypocreomycetidae</taxon>
        <taxon>Hypocreales</taxon>
        <taxon>Nectriaceae</taxon>
        <taxon>Fusarium</taxon>
        <taxon>Fusarium incarnatum-equiseti species complex</taxon>
    </lineage>
</organism>
<feature type="region of interest" description="Disordered" evidence="1">
    <location>
        <begin position="289"/>
        <end position="436"/>
    </location>
</feature>
<feature type="chain" id="PRO_5017432042" evidence="3">
    <location>
        <begin position="20"/>
        <end position="436"/>
    </location>
</feature>
<feature type="compositionally biased region" description="Pro residues" evidence="1">
    <location>
        <begin position="394"/>
        <end position="406"/>
    </location>
</feature>
<keyword evidence="2" id="KW-0812">Transmembrane</keyword>
<gene>
    <name evidence="4" type="ORF">FIE12Z_2635</name>
</gene>
<evidence type="ECO:0000256" key="3">
    <source>
        <dbReference type="SAM" id="SignalP"/>
    </source>
</evidence>
<keyword evidence="5" id="KW-1185">Reference proteome</keyword>
<feature type="transmembrane region" description="Helical" evidence="2">
    <location>
        <begin position="254"/>
        <end position="279"/>
    </location>
</feature>